<dbReference type="InterPro" id="IPR037185">
    <property type="entry name" value="EmrE-like"/>
</dbReference>
<feature type="transmembrane region" description="Helical" evidence="6">
    <location>
        <begin position="176"/>
        <end position="198"/>
    </location>
</feature>
<feature type="transmembrane region" description="Helical" evidence="6">
    <location>
        <begin position="103"/>
        <end position="136"/>
    </location>
</feature>
<feature type="transmembrane region" description="Helical" evidence="6">
    <location>
        <begin position="143"/>
        <end position="164"/>
    </location>
</feature>
<keyword evidence="3 6" id="KW-0812">Transmembrane</keyword>
<feature type="transmembrane region" description="Helical" evidence="6">
    <location>
        <begin position="255"/>
        <end position="283"/>
    </location>
</feature>
<evidence type="ECO:0000256" key="5">
    <source>
        <dbReference type="ARBA" id="ARBA00023136"/>
    </source>
</evidence>
<feature type="transmembrane region" description="Helical" evidence="6">
    <location>
        <begin position="210"/>
        <end position="235"/>
    </location>
</feature>
<dbReference type="SUPFAM" id="SSF103481">
    <property type="entry name" value="Multidrug resistance efflux transporter EmrE"/>
    <property type="match status" value="2"/>
</dbReference>
<evidence type="ECO:0000256" key="1">
    <source>
        <dbReference type="ARBA" id="ARBA00004127"/>
    </source>
</evidence>
<feature type="transmembrane region" description="Helical" evidence="6">
    <location>
        <begin position="63"/>
        <end position="83"/>
    </location>
</feature>
<feature type="domain" description="EamA" evidence="7">
    <location>
        <begin position="149"/>
        <end position="285"/>
    </location>
</feature>
<keyword evidence="5 6" id="KW-0472">Membrane</keyword>
<evidence type="ECO:0000259" key="7">
    <source>
        <dbReference type="Pfam" id="PF00892"/>
    </source>
</evidence>
<dbReference type="InterPro" id="IPR050638">
    <property type="entry name" value="AA-Vitamin_Transporters"/>
</dbReference>
<feature type="domain" description="EamA" evidence="7">
    <location>
        <begin position="7"/>
        <end position="135"/>
    </location>
</feature>
<dbReference type="GO" id="GO:0016020">
    <property type="term" value="C:membrane"/>
    <property type="evidence" value="ECO:0007669"/>
    <property type="project" value="UniProtKB-SubCell"/>
</dbReference>
<evidence type="ECO:0000256" key="4">
    <source>
        <dbReference type="ARBA" id="ARBA00022989"/>
    </source>
</evidence>
<evidence type="ECO:0000313" key="9">
    <source>
        <dbReference type="Proteomes" id="UP000325182"/>
    </source>
</evidence>
<evidence type="ECO:0000313" key="8">
    <source>
        <dbReference type="EMBL" id="TYR98923.1"/>
    </source>
</evidence>
<organism evidence="8 9">
    <name type="scientific">Rossellomorea vietnamensis</name>
    <dbReference type="NCBI Taxonomy" id="218284"/>
    <lineage>
        <taxon>Bacteria</taxon>
        <taxon>Bacillati</taxon>
        <taxon>Bacillota</taxon>
        <taxon>Bacilli</taxon>
        <taxon>Bacillales</taxon>
        <taxon>Bacillaceae</taxon>
        <taxon>Rossellomorea</taxon>
    </lineage>
</organism>
<dbReference type="RefSeq" id="WP_148954160.1">
    <property type="nucleotide sequence ID" value="NZ_VTEG01000008.1"/>
</dbReference>
<dbReference type="Proteomes" id="UP000325182">
    <property type="component" value="Unassembled WGS sequence"/>
</dbReference>
<feature type="transmembrane region" description="Helical" evidence="6">
    <location>
        <begin position="7"/>
        <end position="26"/>
    </location>
</feature>
<dbReference type="AlphaFoldDB" id="A0A5D4MC83"/>
<dbReference type="EMBL" id="VTEG01000008">
    <property type="protein sequence ID" value="TYR98923.1"/>
    <property type="molecule type" value="Genomic_DNA"/>
</dbReference>
<keyword evidence="4 6" id="KW-1133">Transmembrane helix</keyword>
<reference evidence="8 9" key="1">
    <citation type="submission" date="2019-08" db="EMBL/GenBank/DDBJ databases">
        <title>Bacillus genomes from the desert of Cuatro Cienegas, Coahuila.</title>
        <authorList>
            <person name="Olmedo-Alvarez G."/>
        </authorList>
    </citation>
    <scope>NUCLEOTIDE SEQUENCE [LARGE SCALE GENOMIC DNA]</scope>
    <source>
        <strain evidence="8 9">CH128b_4D</strain>
    </source>
</reference>
<accession>A0A5D4MC83</accession>
<comment type="similarity">
    <text evidence="2">Belongs to the EamA transporter family.</text>
</comment>
<dbReference type="PANTHER" id="PTHR32322:SF9">
    <property type="entry name" value="AMINO-ACID METABOLITE EFFLUX PUMP-RELATED"/>
    <property type="match status" value="1"/>
</dbReference>
<comment type="subcellular location">
    <subcellularLocation>
        <location evidence="1">Endomembrane system</location>
        <topology evidence="1">Multi-pass membrane protein</topology>
    </subcellularLocation>
</comment>
<protein>
    <submittedName>
        <fullName evidence="8">DMT family transporter</fullName>
    </submittedName>
</protein>
<evidence type="ECO:0000256" key="3">
    <source>
        <dbReference type="ARBA" id="ARBA00022692"/>
    </source>
</evidence>
<dbReference type="Pfam" id="PF00892">
    <property type="entry name" value="EamA"/>
    <property type="match status" value="2"/>
</dbReference>
<feature type="transmembrane region" description="Helical" evidence="6">
    <location>
        <begin position="32"/>
        <end position="51"/>
    </location>
</feature>
<proteinExistence type="inferred from homology"/>
<sequence>MARLYAALITLSLIWGLSFVFIKVIVDPAGVWGTTFLRCLAGLLILLPLFIRNRRKKQKAPLPIGKLAIVGLINAGLPWSLIAWSETQINSNTASILNATTPLWTALIGFALFSVVLTGFQWIGIVVGFVGILVLMDFQVAGLFTFNFIGIGTMLLATICYGFAGQYTRRALQGVSMVAISTFQLLVGMAAGLVGMMFTRGIEWGALLDMEILLSIIGLGCFGSGVAALLFFYVLTKGSPEFASTVTYLIPASAMVWGFVLLGEPITSNLILGLIIIFAGVFLSSRKGKKRDRSAGKTAVQQ</sequence>
<evidence type="ECO:0000256" key="2">
    <source>
        <dbReference type="ARBA" id="ARBA00007362"/>
    </source>
</evidence>
<name>A0A5D4MC83_9BACI</name>
<dbReference type="InterPro" id="IPR000620">
    <property type="entry name" value="EamA_dom"/>
</dbReference>
<evidence type="ECO:0000256" key="6">
    <source>
        <dbReference type="SAM" id="Phobius"/>
    </source>
</evidence>
<dbReference type="PANTHER" id="PTHR32322">
    <property type="entry name" value="INNER MEMBRANE TRANSPORTER"/>
    <property type="match status" value="1"/>
</dbReference>
<comment type="caution">
    <text evidence="8">The sequence shown here is derived from an EMBL/GenBank/DDBJ whole genome shotgun (WGS) entry which is preliminary data.</text>
</comment>
<gene>
    <name evidence="8" type="ORF">FZC84_12935</name>
</gene>